<protein>
    <submittedName>
        <fullName evidence="7">Biotin transport system permease protein</fullName>
    </submittedName>
</protein>
<dbReference type="OrthoDB" id="5868344at2"/>
<evidence type="ECO:0000256" key="3">
    <source>
        <dbReference type="ARBA" id="ARBA00022692"/>
    </source>
</evidence>
<accession>A0A561R3R7</accession>
<evidence type="ECO:0000256" key="6">
    <source>
        <dbReference type="SAM" id="Phobius"/>
    </source>
</evidence>
<dbReference type="GO" id="GO:0005886">
    <property type="term" value="C:plasma membrane"/>
    <property type="evidence" value="ECO:0007669"/>
    <property type="project" value="UniProtKB-ARBA"/>
</dbReference>
<dbReference type="InterPro" id="IPR003339">
    <property type="entry name" value="ABC/ECF_trnsptr_transmembrane"/>
</dbReference>
<comment type="similarity">
    <text evidence="2">Belongs to the CbiQ family.</text>
</comment>
<evidence type="ECO:0000313" key="8">
    <source>
        <dbReference type="Proteomes" id="UP000320653"/>
    </source>
</evidence>
<evidence type="ECO:0000256" key="2">
    <source>
        <dbReference type="ARBA" id="ARBA00008564"/>
    </source>
</evidence>
<keyword evidence="4 6" id="KW-1133">Transmembrane helix</keyword>
<comment type="caution">
    <text evidence="7">The sequence shown here is derived from an EMBL/GenBank/DDBJ whole genome shotgun (WGS) entry which is preliminary data.</text>
</comment>
<evidence type="ECO:0000256" key="5">
    <source>
        <dbReference type="ARBA" id="ARBA00023136"/>
    </source>
</evidence>
<evidence type="ECO:0000256" key="4">
    <source>
        <dbReference type="ARBA" id="ARBA00022989"/>
    </source>
</evidence>
<feature type="transmembrane region" description="Helical" evidence="6">
    <location>
        <begin position="21"/>
        <end position="54"/>
    </location>
</feature>
<feature type="transmembrane region" description="Helical" evidence="6">
    <location>
        <begin position="66"/>
        <end position="89"/>
    </location>
</feature>
<keyword evidence="3 6" id="KW-0812">Transmembrane</keyword>
<dbReference type="AlphaFoldDB" id="A0A561R3R7"/>
<keyword evidence="5 6" id="KW-0472">Membrane</keyword>
<dbReference type="PANTHER" id="PTHR33514">
    <property type="entry name" value="PROTEIN ABCI12, CHLOROPLASTIC"/>
    <property type="match status" value="1"/>
</dbReference>
<comment type="subcellular location">
    <subcellularLocation>
        <location evidence="1">Membrane</location>
        <topology evidence="1">Multi-pass membrane protein</topology>
    </subcellularLocation>
</comment>
<dbReference type="PANTHER" id="PTHR33514:SF13">
    <property type="entry name" value="PROTEIN ABCI12, CHLOROPLASTIC"/>
    <property type="match status" value="1"/>
</dbReference>
<reference evidence="7 8" key="1">
    <citation type="submission" date="2019-06" db="EMBL/GenBank/DDBJ databases">
        <title>Sorghum-associated microbial communities from plants grown in Nebraska, USA.</title>
        <authorList>
            <person name="Schachtman D."/>
        </authorList>
    </citation>
    <scope>NUCLEOTIDE SEQUENCE [LARGE SCALE GENOMIC DNA]</scope>
    <source>
        <strain evidence="7 8">1225</strain>
    </source>
</reference>
<sequence>MRTLYVEGGSVLHRLSARVKLIGLFLLSLLVFATHSPVLLGIVAVTCAAVYLSLNIGWRQSWLRIRVFSLTIVVVALFTLVLESPAAALETFFRLSAMMLAAAAVTATTTTGDFIDQITAAAWPLERIGLVKAADIGLGVGLVIRFVPEVVMRYQAIRDAHYARGLKMNVISTAVPLIILTLRNADEIAAAIDARSIRGQK</sequence>
<keyword evidence="8" id="KW-1185">Reference proteome</keyword>
<organism evidence="7 8">
    <name type="scientific">Neorhizobium alkalisoli</name>
    <dbReference type="NCBI Taxonomy" id="528178"/>
    <lineage>
        <taxon>Bacteria</taxon>
        <taxon>Pseudomonadati</taxon>
        <taxon>Pseudomonadota</taxon>
        <taxon>Alphaproteobacteria</taxon>
        <taxon>Hyphomicrobiales</taxon>
        <taxon>Rhizobiaceae</taxon>
        <taxon>Rhizobium/Agrobacterium group</taxon>
        <taxon>Neorhizobium</taxon>
    </lineage>
</organism>
<dbReference type="RefSeq" id="WP_145635589.1">
    <property type="nucleotide sequence ID" value="NZ_VIWP01000002.1"/>
</dbReference>
<dbReference type="EMBL" id="VIWP01000002">
    <property type="protein sequence ID" value="TWF57231.1"/>
    <property type="molecule type" value="Genomic_DNA"/>
</dbReference>
<evidence type="ECO:0000313" key="7">
    <source>
        <dbReference type="EMBL" id="TWF57231.1"/>
    </source>
</evidence>
<name>A0A561R3R7_9HYPH</name>
<evidence type="ECO:0000256" key="1">
    <source>
        <dbReference type="ARBA" id="ARBA00004141"/>
    </source>
</evidence>
<dbReference type="Proteomes" id="UP000320653">
    <property type="component" value="Unassembled WGS sequence"/>
</dbReference>
<proteinExistence type="inferred from homology"/>
<dbReference type="Pfam" id="PF02361">
    <property type="entry name" value="CbiQ"/>
    <property type="match status" value="1"/>
</dbReference>
<gene>
    <name evidence="7" type="ORF">FHW37_102873</name>
</gene>